<name>A0A1L9QVR2_9CYAN</name>
<organism evidence="3 4">
    <name type="scientific">Roseofilum reptotaenium AO1-A</name>
    <dbReference type="NCBI Taxonomy" id="1925591"/>
    <lineage>
        <taxon>Bacteria</taxon>
        <taxon>Bacillati</taxon>
        <taxon>Cyanobacteriota</taxon>
        <taxon>Cyanophyceae</taxon>
        <taxon>Desertifilales</taxon>
        <taxon>Desertifilaceae</taxon>
        <taxon>Roseofilum</taxon>
    </lineage>
</organism>
<gene>
    <name evidence="3" type="ORF">BI308_05210</name>
</gene>
<evidence type="ECO:0000256" key="1">
    <source>
        <dbReference type="SAM" id="MobiDB-lite"/>
    </source>
</evidence>
<dbReference type="EMBL" id="MLAW01000005">
    <property type="protein sequence ID" value="OJJ26771.1"/>
    <property type="molecule type" value="Genomic_DNA"/>
</dbReference>
<evidence type="ECO:0000313" key="4">
    <source>
        <dbReference type="Proteomes" id="UP000183940"/>
    </source>
</evidence>
<dbReference type="AlphaFoldDB" id="A0A1L9QVR2"/>
<reference evidence="3" key="1">
    <citation type="submission" date="2016-10" db="EMBL/GenBank/DDBJ databases">
        <title>CRISPR-Cas defence system in Roseofilum reptotaenium: evidence of a bacteriophage-cyanobacterium arms race in the coral black band disease.</title>
        <authorList>
            <person name="Buerger P."/>
            <person name="Wood-Charlson E.M."/>
            <person name="Weynberg K.D."/>
            <person name="Willis B."/>
            <person name="Van Oppen M.J."/>
        </authorList>
    </citation>
    <scope>NUCLEOTIDE SEQUENCE [LARGE SCALE GENOMIC DNA]</scope>
    <source>
        <strain evidence="3">AO1-A</strain>
    </source>
</reference>
<proteinExistence type="predicted"/>
<dbReference type="PANTHER" id="PTHR14136:SF17">
    <property type="entry name" value="BTB_POZ DOMAIN-CONTAINING PROTEIN KCTD9"/>
    <property type="match status" value="1"/>
</dbReference>
<dbReference type="Proteomes" id="UP000183940">
    <property type="component" value="Unassembled WGS sequence"/>
</dbReference>
<dbReference type="Gene3D" id="2.160.20.80">
    <property type="entry name" value="E3 ubiquitin-protein ligase SopA"/>
    <property type="match status" value="1"/>
</dbReference>
<feature type="region of interest" description="Disordered" evidence="1">
    <location>
        <begin position="144"/>
        <end position="163"/>
    </location>
</feature>
<feature type="chain" id="PRO_5011978976" description="Low-complexity protein" evidence="2">
    <location>
        <begin position="25"/>
        <end position="191"/>
    </location>
</feature>
<keyword evidence="2" id="KW-0732">Signal</keyword>
<feature type="signal peptide" evidence="2">
    <location>
        <begin position="1"/>
        <end position="24"/>
    </location>
</feature>
<sequence>MIKLKKTLAIALGVSIGFTTVAIAANPDHVTRLLNGGRTCQGCDLINADLSNITGRTVKGSQLRQSRLMNANLSNSNFEGAYFTCADLSNANLQEGKFQWSNFVDAKLQGVDLRGADLRNTDLTGADFTGAIVDNRIKLNGAKMPDGATIYQGDPETPEQMRKPVDLNTLDFQRAREERAKRRYCESTNNQ</sequence>
<evidence type="ECO:0008006" key="5">
    <source>
        <dbReference type="Google" id="ProtNLM"/>
    </source>
</evidence>
<dbReference type="InterPro" id="IPR001646">
    <property type="entry name" value="5peptide_repeat"/>
</dbReference>
<accession>A0A1L9QVR2</accession>
<protein>
    <recommendedName>
        <fullName evidence="5">Low-complexity protein</fullName>
    </recommendedName>
</protein>
<dbReference type="PANTHER" id="PTHR14136">
    <property type="entry name" value="BTB_POZ DOMAIN-CONTAINING PROTEIN KCTD9"/>
    <property type="match status" value="1"/>
</dbReference>
<evidence type="ECO:0000313" key="3">
    <source>
        <dbReference type="EMBL" id="OJJ26771.1"/>
    </source>
</evidence>
<dbReference type="SUPFAM" id="SSF141571">
    <property type="entry name" value="Pentapeptide repeat-like"/>
    <property type="match status" value="1"/>
</dbReference>
<dbReference type="Pfam" id="PF00805">
    <property type="entry name" value="Pentapeptide"/>
    <property type="match status" value="2"/>
</dbReference>
<keyword evidence="4" id="KW-1185">Reference proteome</keyword>
<dbReference type="InterPro" id="IPR051082">
    <property type="entry name" value="Pentapeptide-BTB/POZ_domain"/>
</dbReference>
<dbReference type="STRING" id="1925591.BI308_05210"/>
<evidence type="ECO:0000256" key="2">
    <source>
        <dbReference type="SAM" id="SignalP"/>
    </source>
</evidence>
<comment type="caution">
    <text evidence="3">The sequence shown here is derived from an EMBL/GenBank/DDBJ whole genome shotgun (WGS) entry which is preliminary data.</text>
</comment>